<sequence>MPADKTPTVPALERGLTILELVAKSKNGFTFSQLASQLEFPKSSIHSILVTFERLGYLQKLESSGRYVAGLNLVRIATVASYGITLRQKAGPLLCELTQRTGLTAHIAILENNEALLVAKVEPSGIMPVATWIGKRIDYHCTSLGKALIAWRREEEINRLVKERRMLRHNENTISTLTRLKQELMRTRQAGYSVDDEEEEIGIRCIGAPVLGVSGEVEAAVSVSGTVEQIRTEDVARMGALVQEAAFEMSRRLGWAPSSRES</sequence>
<dbReference type="InterPro" id="IPR036390">
    <property type="entry name" value="WH_DNA-bd_sf"/>
</dbReference>
<protein>
    <submittedName>
        <fullName evidence="6">IclR family transcriptional regulator</fullName>
    </submittedName>
</protein>
<dbReference type="InterPro" id="IPR005471">
    <property type="entry name" value="Tscrpt_reg_IclR_N"/>
</dbReference>
<keyword evidence="7" id="KW-1185">Reference proteome</keyword>
<dbReference type="Proteomes" id="UP000593892">
    <property type="component" value="Chromosome"/>
</dbReference>
<keyword evidence="3" id="KW-0804">Transcription</keyword>
<dbReference type="GO" id="GO:0045892">
    <property type="term" value="P:negative regulation of DNA-templated transcription"/>
    <property type="evidence" value="ECO:0007669"/>
    <property type="project" value="TreeGrafter"/>
</dbReference>
<dbReference type="Gene3D" id="3.30.450.40">
    <property type="match status" value="1"/>
</dbReference>
<dbReference type="Pfam" id="PF01614">
    <property type="entry name" value="IclR_C"/>
    <property type="match status" value="1"/>
</dbReference>
<dbReference type="InterPro" id="IPR014757">
    <property type="entry name" value="Tscrpt_reg_IclR_C"/>
</dbReference>
<dbReference type="RefSeq" id="WP_194451250.1">
    <property type="nucleotide sequence ID" value="NZ_CP063849.1"/>
</dbReference>
<dbReference type="GO" id="GO:0003677">
    <property type="term" value="F:DNA binding"/>
    <property type="evidence" value="ECO:0007669"/>
    <property type="project" value="UniProtKB-KW"/>
</dbReference>
<dbReference type="SUPFAM" id="SSF55781">
    <property type="entry name" value="GAF domain-like"/>
    <property type="match status" value="1"/>
</dbReference>
<reference evidence="6 7" key="1">
    <citation type="submission" date="2020-10" db="EMBL/GenBank/DDBJ databases">
        <title>Complete genome sequence of Paludibaculum fermentans P105T, a facultatively anaerobic acidobacterium capable of dissimilatory Fe(III) reduction.</title>
        <authorList>
            <person name="Dedysh S.N."/>
            <person name="Beletsky A.V."/>
            <person name="Kulichevskaya I.S."/>
            <person name="Mardanov A.V."/>
            <person name="Ravin N.V."/>
        </authorList>
    </citation>
    <scope>NUCLEOTIDE SEQUENCE [LARGE SCALE GENOMIC DNA]</scope>
    <source>
        <strain evidence="6 7">P105</strain>
    </source>
</reference>
<keyword evidence="1" id="KW-0805">Transcription regulation</keyword>
<dbReference type="GO" id="GO:0003700">
    <property type="term" value="F:DNA-binding transcription factor activity"/>
    <property type="evidence" value="ECO:0007669"/>
    <property type="project" value="TreeGrafter"/>
</dbReference>
<dbReference type="PROSITE" id="PS51077">
    <property type="entry name" value="HTH_ICLR"/>
    <property type="match status" value="1"/>
</dbReference>
<dbReference type="AlphaFoldDB" id="A0A7S7SM71"/>
<dbReference type="KEGG" id="pfer:IRI77_06445"/>
<keyword evidence="2" id="KW-0238">DNA-binding</keyword>
<name>A0A7S7SM71_PALFE</name>
<accession>A0A7S7SM71</accession>
<proteinExistence type="predicted"/>
<evidence type="ECO:0000313" key="6">
    <source>
        <dbReference type="EMBL" id="QOY89588.1"/>
    </source>
</evidence>
<dbReference type="SUPFAM" id="SSF46785">
    <property type="entry name" value="Winged helix' DNA-binding domain"/>
    <property type="match status" value="1"/>
</dbReference>
<organism evidence="6 7">
    <name type="scientific">Paludibaculum fermentans</name>
    <dbReference type="NCBI Taxonomy" id="1473598"/>
    <lineage>
        <taxon>Bacteria</taxon>
        <taxon>Pseudomonadati</taxon>
        <taxon>Acidobacteriota</taxon>
        <taxon>Terriglobia</taxon>
        <taxon>Bryobacterales</taxon>
        <taxon>Bryobacteraceae</taxon>
        <taxon>Paludibaculum</taxon>
    </lineage>
</organism>
<feature type="domain" description="HTH iclR-type" evidence="4">
    <location>
        <begin position="9"/>
        <end position="71"/>
    </location>
</feature>
<evidence type="ECO:0000256" key="3">
    <source>
        <dbReference type="ARBA" id="ARBA00023163"/>
    </source>
</evidence>
<evidence type="ECO:0000259" key="5">
    <source>
        <dbReference type="PROSITE" id="PS51078"/>
    </source>
</evidence>
<evidence type="ECO:0000313" key="7">
    <source>
        <dbReference type="Proteomes" id="UP000593892"/>
    </source>
</evidence>
<gene>
    <name evidence="6" type="ORF">IRI77_06445</name>
</gene>
<dbReference type="Gene3D" id="1.10.10.10">
    <property type="entry name" value="Winged helix-like DNA-binding domain superfamily/Winged helix DNA-binding domain"/>
    <property type="match status" value="1"/>
</dbReference>
<dbReference type="EMBL" id="CP063849">
    <property type="protein sequence ID" value="QOY89588.1"/>
    <property type="molecule type" value="Genomic_DNA"/>
</dbReference>
<evidence type="ECO:0000256" key="2">
    <source>
        <dbReference type="ARBA" id="ARBA00023125"/>
    </source>
</evidence>
<dbReference type="InterPro" id="IPR050707">
    <property type="entry name" value="HTH_MetabolicPath_Reg"/>
</dbReference>
<evidence type="ECO:0000256" key="1">
    <source>
        <dbReference type="ARBA" id="ARBA00023015"/>
    </source>
</evidence>
<dbReference type="SMART" id="SM00346">
    <property type="entry name" value="HTH_ICLR"/>
    <property type="match status" value="1"/>
</dbReference>
<evidence type="ECO:0000259" key="4">
    <source>
        <dbReference type="PROSITE" id="PS51077"/>
    </source>
</evidence>
<dbReference type="Pfam" id="PF09339">
    <property type="entry name" value="HTH_IclR"/>
    <property type="match status" value="1"/>
</dbReference>
<dbReference type="InterPro" id="IPR036388">
    <property type="entry name" value="WH-like_DNA-bd_sf"/>
</dbReference>
<dbReference type="PROSITE" id="PS51078">
    <property type="entry name" value="ICLR_ED"/>
    <property type="match status" value="1"/>
</dbReference>
<dbReference type="PANTHER" id="PTHR30136">
    <property type="entry name" value="HELIX-TURN-HELIX TRANSCRIPTIONAL REGULATOR, ICLR FAMILY"/>
    <property type="match status" value="1"/>
</dbReference>
<dbReference type="PANTHER" id="PTHR30136:SF24">
    <property type="entry name" value="HTH-TYPE TRANSCRIPTIONAL REPRESSOR ALLR"/>
    <property type="match status" value="1"/>
</dbReference>
<feature type="domain" description="IclR-ED" evidence="5">
    <location>
        <begin position="72"/>
        <end position="255"/>
    </location>
</feature>
<dbReference type="InterPro" id="IPR029016">
    <property type="entry name" value="GAF-like_dom_sf"/>
</dbReference>